<proteinExistence type="predicted"/>
<keyword evidence="2" id="KW-1185">Reference proteome</keyword>
<accession>A0A2V5LHS2</accession>
<protein>
    <submittedName>
        <fullName evidence="1">Uncharacterized protein</fullName>
    </submittedName>
</protein>
<evidence type="ECO:0000313" key="1">
    <source>
        <dbReference type="EMBL" id="PYI69723.1"/>
    </source>
</evidence>
<dbReference type="OrthoDB" id="9794183at2"/>
<comment type="caution">
    <text evidence="1">The sequence shown here is derived from an EMBL/GenBank/DDBJ whole genome shotgun (WGS) entry which is preliminary data.</text>
</comment>
<sequence length="50" mass="5733">MLIEGEPTIELRNRDVVLRAGDLSVVPLRRTLPRDKLRGALHHSRDECDL</sequence>
<gene>
    <name evidence="1" type="ORF">CVV68_01030</name>
</gene>
<name>A0A2V5LHS2_9MICC</name>
<dbReference type="EMBL" id="QJVD01000001">
    <property type="protein sequence ID" value="PYI69723.1"/>
    <property type="molecule type" value="Genomic_DNA"/>
</dbReference>
<evidence type="ECO:0000313" key="2">
    <source>
        <dbReference type="Proteomes" id="UP000247832"/>
    </source>
</evidence>
<dbReference type="Proteomes" id="UP000247832">
    <property type="component" value="Unassembled WGS sequence"/>
</dbReference>
<dbReference type="AlphaFoldDB" id="A0A2V5LHS2"/>
<reference evidence="1 2" key="1">
    <citation type="submission" date="2018-05" db="EMBL/GenBank/DDBJ databases">
        <title>Genetic diversity of glacier-inhabiting Cryobacterium bacteria in China and description of Cryobacterium mengkeensis sp. nov. and Arthrobacter glacialis sp. nov.</title>
        <authorList>
            <person name="Liu Q."/>
            <person name="Xin Y.-H."/>
        </authorList>
    </citation>
    <scope>NUCLEOTIDE SEQUENCE [LARGE SCALE GENOMIC DNA]</scope>
    <source>
        <strain evidence="1 2">LI2</strain>
    </source>
</reference>
<organism evidence="1 2">
    <name type="scientific">Arthrobacter livingstonensis</name>
    <dbReference type="NCBI Taxonomy" id="670078"/>
    <lineage>
        <taxon>Bacteria</taxon>
        <taxon>Bacillati</taxon>
        <taxon>Actinomycetota</taxon>
        <taxon>Actinomycetes</taxon>
        <taxon>Micrococcales</taxon>
        <taxon>Micrococcaceae</taxon>
        <taxon>Arthrobacter</taxon>
    </lineage>
</organism>